<dbReference type="InterPro" id="IPR055184">
    <property type="entry name" value="COMMD8_HN"/>
</dbReference>
<evidence type="ECO:0000313" key="2">
    <source>
        <dbReference type="EMBL" id="CAF1081018.1"/>
    </source>
</evidence>
<feature type="domain" description="COMMD8 helical N-terminal" evidence="1">
    <location>
        <begin position="14"/>
        <end position="74"/>
    </location>
</feature>
<evidence type="ECO:0000259" key="1">
    <source>
        <dbReference type="Pfam" id="PF22838"/>
    </source>
</evidence>
<name>A0A814MLA6_9BILA</name>
<comment type="caution">
    <text evidence="2">The sequence shown here is derived from an EMBL/GenBank/DDBJ whole genome shotgun (WGS) entry which is preliminary data.</text>
</comment>
<proteinExistence type="predicted"/>
<sequence>MHFQSTVFINLIKNFDSTAIEKYAHELIDSWISLGHIKYVSYADLLDLEDWWKLEKEFDHISKFYLDSSSDQEVI</sequence>
<gene>
    <name evidence="2" type="ORF">OXX778_LOCUS20194</name>
</gene>
<reference evidence="2" key="1">
    <citation type="submission" date="2021-02" db="EMBL/GenBank/DDBJ databases">
        <authorList>
            <person name="Nowell W R."/>
        </authorList>
    </citation>
    <scope>NUCLEOTIDE SEQUENCE</scope>
    <source>
        <strain evidence="2">Ploen Becks lab</strain>
    </source>
</reference>
<keyword evidence="3" id="KW-1185">Reference proteome</keyword>
<dbReference type="EMBL" id="CAJNOC010006579">
    <property type="protein sequence ID" value="CAF1081018.1"/>
    <property type="molecule type" value="Genomic_DNA"/>
</dbReference>
<organism evidence="2 3">
    <name type="scientific">Brachionus calyciflorus</name>
    <dbReference type="NCBI Taxonomy" id="104777"/>
    <lineage>
        <taxon>Eukaryota</taxon>
        <taxon>Metazoa</taxon>
        <taxon>Spiralia</taxon>
        <taxon>Gnathifera</taxon>
        <taxon>Rotifera</taxon>
        <taxon>Eurotatoria</taxon>
        <taxon>Monogononta</taxon>
        <taxon>Pseudotrocha</taxon>
        <taxon>Ploima</taxon>
        <taxon>Brachionidae</taxon>
        <taxon>Brachionus</taxon>
    </lineage>
</organism>
<accession>A0A814MLA6</accession>
<protein>
    <recommendedName>
        <fullName evidence="1">COMMD8 helical N-terminal domain-containing protein</fullName>
    </recommendedName>
</protein>
<dbReference type="Proteomes" id="UP000663879">
    <property type="component" value="Unassembled WGS sequence"/>
</dbReference>
<dbReference type="Pfam" id="PF22838">
    <property type="entry name" value="COMMD8_HN"/>
    <property type="match status" value="1"/>
</dbReference>
<dbReference type="AlphaFoldDB" id="A0A814MLA6"/>
<evidence type="ECO:0000313" key="3">
    <source>
        <dbReference type="Proteomes" id="UP000663879"/>
    </source>
</evidence>